<feature type="signal peptide" evidence="2">
    <location>
        <begin position="1"/>
        <end position="21"/>
    </location>
</feature>
<evidence type="ECO:0000256" key="1">
    <source>
        <dbReference type="SAM" id="Phobius"/>
    </source>
</evidence>
<evidence type="ECO:0008006" key="5">
    <source>
        <dbReference type="Google" id="ProtNLM"/>
    </source>
</evidence>
<accession>A0ABV3L5D0</accession>
<sequence>MRKPILAVLAMIFAAATSVSAATLTPTPTASQTFLGNGPNFNDSATNSFLLAFVDSLGSYNSSTLTLLDRVNSPLTSEGGILTVAYTGGAPSTMGSWTTTAPVEFVVYKNGAGFAANYFSGGITSATWDTGLLGLVNKHGQAQDISHISVYSAQLANPSNPPTSPVPLPAAGLLLVGGLGGLIGIGRLRRRR</sequence>
<keyword evidence="2" id="KW-0732">Signal</keyword>
<keyword evidence="1" id="KW-1133">Transmembrane helix</keyword>
<name>A0ABV3L5D0_9RHOB</name>
<feature type="chain" id="PRO_5046908311" description="VPLPA-CTERM sorting domain-containing protein" evidence="2">
    <location>
        <begin position="22"/>
        <end position="192"/>
    </location>
</feature>
<keyword evidence="4" id="KW-1185">Reference proteome</keyword>
<comment type="caution">
    <text evidence="3">The sequence shown here is derived from an EMBL/GenBank/DDBJ whole genome shotgun (WGS) entry which is preliminary data.</text>
</comment>
<dbReference type="RefSeq" id="WP_366192530.1">
    <property type="nucleotide sequence ID" value="NZ_JBFBVU010000007.1"/>
</dbReference>
<proteinExistence type="predicted"/>
<evidence type="ECO:0000313" key="3">
    <source>
        <dbReference type="EMBL" id="MEV8466741.1"/>
    </source>
</evidence>
<keyword evidence="1" id="KW-0472">Membrane</keyword>
<reference evidence="3 4" key="1">
    <citation type="submission" date="2024-07" db="EMBL/GenBank/DDBJ databases">
        <authorList>
            <person name="Kang M."/>
        </authorList>
    </citation>
    <scope>NUCLEOTIDE SEQUENCE [LARGE SCALE GENOMIC DNA]</scope>
    <source>
        <strain evidence="3 4">DFM31</strain>
    </source>
</reference>
<organism evidence="3 4">
    <name type="scientific">Meridianimarinicoccus marinus</name>
    <dbReference type="NCBI Taxonomy" id="3231483"/>
    <lineage>
        <taxon>Bacteria</taxon>
        <taxon>Pseudomonadati</taxon>
        <taxon>Pseudomonadota</taxon>
        <taxon>Alphaproteobacteria</taxon>
        <taxon>Rhodobacterales</taxon>
        <taxon>Paracoccaceae</taxon>
        <taxon>Meridianimarinicoccus</taxon>
    </lineage>
</organism>
<evidence type="ECO:0000313" key="4">
    <source>
        <dbReference type="Proteomes" id="UP001553161"/>
    </source>
</evidence>
<protein>
    <recommendedName>
        <fullName evidence="5">VPLPA-CTERM sorting domain-containing protein</fullName>
    </recommendedName>
</protein>
<gene>
    <name evidence="3" type="ORF">AB0T83_08120</name>
</gene>
<keyword evidence="1" id="KW-0812">Transmembrane</keyword>
<dbReference type="EMBL" id="JBFBVU010000007">
    <property type="protein sequence ID" value="MEV8466741.1"/>
    <property type="molecule type" value="Genomic_DNA"/>
</dbReference>
<evidence type="ECO:0000256" key="2">
    <source>
        <dbReference type="SAM" id="SignalP"/>
    </source>
</evidence>
<feature type="transmembrane region" description="Helical" evidence="1">
    <location>
        <begin position="166"/>
        <end position="186"/>
    </location>
</feature>
<dbReference type="Proteomes" id="UP001553161">
    <property type="component" value="Unassembled WGS sequence"/>
</dbReference>